<gene>
    <name evidence="1" type="ORF">KGF57_002851</name>
</gene>
<evidence type="ECO:0000313" key="1">
    <source>
        <dbReference type="EMBL" id="KAI5958043.1"/>
    </source>
</evidence>
<name>A0AAD5BE96_9ASCO</name>
<dbReference type="Proteomes" id="UP001204833">
    <property type="component" value="Unassembled WGS sequence"/>
</dbReference>
<evidence type="ECO:0000313" key="2">
    <source>
        <dbReference type="Proteomes" id="UP001204833"/>
    </source>
</evidence>
<dbReference type="RefSeq" id="XP_051608678.1">
    <property type="nucleotide sequence ID" value="XM_051752208.1"/>
</dbReference>
<dbReference type="GeneID" id="76150910"/>
<comment type="caution">
    <text evidence="1">The sequence shown here is derived from an EMBL/GenBank/DDBJ whole genome shotgun (WGS) entry which is preliminary data.</text>
</comment>
<reference evidence="1 2" key="1">
    <citation type="journal article" date="2022" name="DNA Res.">
        <title>Genome analysis of five recently described species of the CUG-Ser clade uncovers Candida theae as a new hybrid lineage with pathogenic potential in the Candida parapsilosis species complex.</title>
        <authorList>
            <person name="Mixao V."/>
            <person name="Del Olmo V."/>
            <person name="Hegedusova E."/>
            <person name="Saus E."/>
            <person name="Pryszcz L."/>
            <person name="Cillingova A."/>
            <person name="Nosek J."/>
            <person name="Gabaldon T."/>
        </authorList>
    </citation>
    <scope>NUCLEOTIDE SEQUENCE [LARGE SCALE GENOMIC DNA]</scope>
    <source>
        <strain evidence="1 2">CBS 12239</strain>
    </source>
</reference>
<accession>A0AAD5BE96</accession>
<dbReference type="EMBL" id="JAIHNG010000119">
    <property type="protein sequence ID" value="KAI5958043.1"/>
    <property type="molecule type" value="Genomic_DNA"/>
</dbReference>
<dbReference type="AlphaFoldDB" id="A0AAD5BE96"/>
<proteinExistence type="predicted"/>
<sequence>MERKKLVELKTPAESKNLVLVLVNGDYPSVVYDEDDGVRVYTLRCPLQQKAFIKYLRPATVILQFHTLTELQQLLDMQLQKVIVSIEPGLLTLTAESTITFQLIRYLCQKYECDLICAREFDISEVKRIIELDFPIDPTCGESLYIPHSWDSWGKIVLHGRSVQEWAGVIRSEETLAQLDDTRLDDYLEKYVKTVEVEEPVRVPQTMDEFVRAVYEEKIN</sequence>
<organism evidence="1 2">
    <name type="scientific">Candida theae</name>
    <dbReference type="NCBI Taxonomy" id="1198502"/>
    <lineage>
        <taxon>Eukaryota</taxon>
        <taxon>Fungi</taxon>
        <taxon>Dikarya</taxon>
        <taxon>Ascomycota</taxon>
        <taxon>Saccharomycotina</taxon>
        <taxon>Pichiomycetes</taxon>
        <taxon>Debaryomycetaceae</taxon>
        <taxon>Candida/Lodderomyces clade</taxon>
        <taxon>Candida</taxon>
    </lineage>
</organism>
<keyword evidence="2" id="KW-1185">Reference proteome</keyword>
<protein>
    <submittedName>
        <fullName evidence="1">Uncharacterized protein</fullName>
    </submittedName>
</protein>